<reference evidence="1 2" key="1">
    <citation type="submission" date="2015-01" db="EMBL/GenBank/DDBJ databases">
        <title>Evolution of Trichinella species and genotypes.</title>
        <authorList>
            <person name="Korhonen P.K."/>
            <person name="Edoardo P."/>
            <person name="Giuseppe L.R."/>
            <person name="Gasser R.B."/>
        </authorList>
    </citation>
    <scope>NUCLEOTIDE SEQUENCE [LARGE SCALE GENOMIC DNA]</scope>
    <source>
        <strain evidence="1">ISS2496</strain>
    </source>
</reference>
<comment type="caution">
    <text evidence="1">The sequence shown here is derived from an EMBL/GenBank/DDBJ whole genome shotgun (WGS) entry which is preliminary data.</text>
</comment>
<proteinExistence type="predicted"/>
<organism evidence="1 2">
    <name type="scientific">Trichinella patagoniensis</name>
    <dbReference type="NCBI Taxonomy" id="990121"/>
    <lineage>
        <taxon>Eukaryota</taxon>
        <taxon>Metazoa</taxon>
        <taxon>Ecdysozoa</taxon>
        <taxon>Nematoda</taxon>
        <taxon>Enoplea</taxon>
        <taxon>Dorylaimia</taxon>
        <taxon>Trichinellida</taxon>
        <taxon>Trichinellidae</taxon>
        <taxon>Trichinella</taxon>
    </lineage>
</organism>
<dbReference type="Proteomes" id="UP000054783">
    <property type="component" value="Unassembled WGS sequence"/>
</dbReference>
<gene>
    <name evidence="1" type="ORF">T12_13643</name>
</gene>
<dbReference type="EMBL" id="JYDQ01000407">
    <property type="protein sequence ID" value="KRY07768.1"/>
    <property type="molecule type" value="Genomic_DNA"/>
</dbReference>
<evidence type="ECO:0000313" key="1">
    <source>
        <dbReference type="EMBL" id="KRY07768.1"/>
    </source>
</evidence>
<sequence length="67" mass="7592">MSDGYQMISIHLRSSVQANVLLSCFYISKTFWKGRSNTKGELKWFLDIADYQNLSAGDKMQTLPSAV</sequence>
<evidence type="ECO:0000313" key="2">
    <source>
        <dbReference type="Proteomes" id="UP000054783"/>
    </source>
</evidence>
<dbReference type="AlphaFoldDB" id="A0A0V0Z5U8"/>
<name>A0A0V0Z5U8_9BILA</name>
<accession>A0A0V0Z5U8</accession>
<keyword evidence="2" id="KW-1185">Reference proteome</keyword>
<protein>
    <submittedName>
        <fullName evidence="1">Uncharacterized protein</fullName>
    </submittedName>
</protein>